<name>A0AA47P703_MERPO</name>
<dbReference type="PANTHER" id="PTHR14096:SF64">
    <property type="match status" value="1"/>
</dbReference>
<dbReference type="GO" id="GO:0005576">
    <property type="term" value="C:extracellular region"/>
    <property type="evidence" value="ECO:0007669"/>
    <property type="project" value="InterPro"/>
</dbReference>
<comment type="caution">
    <text evidence="3">The sequence shown here is derived from an EMBL/GenBank/DDBJ whole genome shotgun (WGS) entry which is preliminary data.</text>
</comment>
<dbReference type="GO" id="GO:0008289">
    <property type="term" value="F:lipid binding"/>
    <property type="evidence" value="ECO:0007669"/>
    <property type="project" value="InterPro"/>
</dbReference>
<accession>A0AA47P703</accession>
<organism evidence="3 4">
    <name type="scientific">Merluccius polli</name>
    <name type="common">Benguela hake</name>
    <name type="synonym">Merluccius cadenati</name>
    <dbReference type="NCBI Taxonomy" id="89951"/>
    <lineage>
        <taxon>Eukaryota</taxon>
        <taxon>Metazoa</taxon>
        <taxon>Chordata</taxon>
        <taxon>Craniata</taxon>
        <taxon>Vertebrata</taxon>
        <taxon>Euteleostomi</taxon>
        <taxon>Actinopterygii</taxon>
        <taxon>Neopterygii</taxon>
        <taxon>Teleostei</taxon>
        <taxon>Neoteleostei</taxon>
        <taxon>Acanthomorphata</taxon>
        <taxon>Zeiogadaria</taxon>
        <taxon>Gadariae</taxon>
        <taxon>Gadiformes</taxon>
        <taxon>Gadoidei</taxon>
        <taxon>Merlucciidae</taxon>
        <taxon>Merluccius</taxon>
    </lineage>
</organism>
<sequence>MTWRVFVALYSTATDHGLYSTGSCSLLPVLYRPMEQKHLGTPSHLLRSFKALADKVHRGLRIFDKVFTERGELLWQYIIALHAINDDISNFHQKAMIANITGGTTAAVGGVAAITGLVLAPLTFGVSLIITAVGVSVAAAGGITSASASISDNVNNMHDRKKLEIVLKAYEAHLLELARVLSFVSQGLYRLRGHPLLRTGNQHYAADWEVRHAVQTIGQVDGPVARASVLTDESVVSLRGLFQGMDKYFVKDSRELKKGYKEMLVAEVRGVVNKLNGDLVELSAIRQELQDATGGL</sequence>
<keyword evidence="2" id="KW-0472">Membrane</keyword>
<gene>
    <name evidence="3" type="primary">APOL6_2</name>
    <name evidence="3" type="ORF">N1851_005137</name>
</gene>
<dbReference type="Proteomes" id="UP001174136">
    <property type="component" value="Unassembled WGS sequence"/>
</dbReference>
<feature type="transmembrane region" description="Helical" evidence="2">
    <location>
        <begin position="97"/>
        <end position="120"/>
    </location>
</feature>
<evidence type="ECO:0000313" key="3">
    <source>
        <dbReference type="EMBL" id="KAK0153166.1"/>
    </source>
</evidence>
<dbReference type="InterPro" id="IPR008405">
    <property type="entry name" value="ApoL"/>
</dbReference>
<evidence type="ECO:0000256" key="2">
    <source>
        <dbReference type="SAM" id="Phobius"/>
    </source>
</evidence>
<evidence type="ECO:0000256" key="1">
    <source>
        <dbReference type="ARBA" id="ARBA00010090"/>
    </source>
</evidence>
<comment type="similarity">
    <text evidence="1">Belongs to the apolipoprotein L family.</text>
</comment>
<reference evidence="3" key="1">
    <citation type="journal article" date="2023" name="Front. Mar. Sci.">
        <title>A new Merluccius polli reference genome to investigate the effects of global change in West African waters.</title>
        <authorList>
            <person name="Mateo J.L."/>
            <person name="Blanco-Fernandez C."/>
            <person name="Garcia-Vazquez E."/>
            <person name="Machado-Schiaffino G."/>
        </authorList>
    </citation>
    <scope>NUCLEOTIDE SEQUENCE</scope>
    <source>
        <strain evidence="3">C29</strain>
        <tissue evidence="3">Fin</tissue>
    </source>
</reference>
<feature type="transmembrane region" description="Helical" evidence="2">
    <location>
        <begin position="126"/>
        <end position="150"/>
    </location>
</feature>
<evidence type="ECO:0000313" key="4">
    <source>
        <dbReference type="Proteomes" id="UP001174136"/>
    </source>
</evidence>
<dbReference type="GO" id="GO:0016020">
    <property type="term" value="C:membrane"/>
    <property type="evidence" value="ECO:0007669"/>
    <property type="project" value="TreeGrafter"/>
</dbReference>
<keyword evidence="2" id="KW-0812">Transmembrane</keyword>
<dbReference type="GO" id="GO:0006869">
    <property type="term" value="P:lipid transport"/>
    <property type="evidence" value="ECO:0007669"/>
    <property type="project" value="InterPro"/>
</dbReference>
<protein>
    <submittedName>
        <fullName evidence="3">Apolipoprotein L6</fullName>
    </submittedName>
</protein>
<proteinExistence type="inferred from homology"/>
<dbReference type="PANTHER" id="PTHR14096">
    <property type="entry name" value="APOLIPOPROTEIN L"/>
    <property type="match status" value="1"/>
</dbReference>
<keyword evidence="2" id="KW-1133">Transmembrane helix</keyword>
<dbReference type="GO" id="GO:0042157">
    <property type="term" value="P:lipoprotein metabolic process"/>
    <property type="evidence" value="ECO:0007669"/>
    <property type="project" value="InterPro"/>
</dbReference>
<dbReference type="AlphaFoldDB" id="A0AA47P703"/>
<dbReference type="Pfam" id="PF05461">
    <property type="entry name" value="ApoL"/>
    <property type="match status" value="1"/>
</dbReference>
<dbReference type="EMBL" id="JAOPHQ010000862">
    <property type="protein sequence ID" value="KAK0153166.1"/>
    <property type="molecule type" value="Genomic_DNA"/>
</dbReference>
<keyword evidence="4" id="KW-1185">Reference proteome</keyword>